<evidence type="ECO:0000256" key="1">
    <source>
        <dbReference type="SAM" id="MobiDB-lite"/>
    </source>
</evidence>
<name>A0A1I6ZNA5_9ENTR</name>
<dbReference type="EMBL" id="FPAU01000001">
    <property type="protein sequence ID" value="SFT64186.1"/>
    <property type="molecule type" value="Genomic_DNA"/>
</dbReference>
<gene>
    <name evidence="2" type="ORF">SAMN05192562_1011269</name>
</gene>
<keyword evidence="3" id="KW-1185">Reference proteome</keyword>
<sequence>MSSTCRMTNRLLSLRTTVSHTAHSFRTAGLKGNDYVSRTEPAISKICADSDHQGTGVQESSHFTPEGQHGVRLKERL</sequence>
<organism evidence="2 3">
    <name type="scientific">Kosakonia arachidis</name>
    <dbReference type="NCBI Taxonomy" id="551989"/>
    <lineage>
        <taxon>Bacteria</taxon>
        <taxon>Pseudomonadati</taxon>
        <taxon>Pseudomonadota</taxon>
        <taxon>Gammaproteobacteria</taxon>
        <taxon>Enterobacterales</taxon>
        <taxon>Enterobacteriaceae</taxon>
        <taxon>Kosakonia</taxon>
    </lineage>
</organism>
<accession>A0A1I6ZNA5</accession>
<evidence type="ECO:0000313" key="3">
    <source>
        <dbReference type="Proteomes" id="UP000199187"/>
    </source>
</evidence>
<evidence type="ECO:0000313" key="2">
    <source>
        <dbReference type="EMBL" id="SFT64186.1"/>
    </source>
</evidence>
<feature type="region of interest" description="Disordered" evidence="1">
    <location>
        <begin position="49"/>
        <end position="77"/>
    </location>
</feature>
<dbReference type="AlphaFoldDB" id="A0A1I6ZNA5"/>
<dbReference type="Proteomes" id="UP000199187">
    <property type="component" value="Unassembled WGS sequence"/>
</dbReference>
<feature type="compositionally biased region" description="Polar residues" evidence="1">
    <location>
        <begin position="53"/>
        <end position="63"/>
    </location>
</feature>
<reference evidence="3" key="1">
    <citation type="submission" date="2016-10" db="EMBL/GenBank/DDBJ databases">
        <authorList>
            <person name="Varghese N."/>
            <person name="Submissions S."/>
        </authorList>
    </citation>
    <scope>NUCLEOTIDE SEQUENCE [LARGE SCALE GENOMIC DNA]</scope>
    <source>
        <strain evidence="3">Ah-143</strain>
    </source>
</reference>
<protein>
    <submittedName>
        <fullName evidence="2">Uncharacterized protein</fullName>
    </submittedName>
</protein>
<proteinExistence type="predicted"/>